<evidence type="ECO:0000259" key="2">
    <source>
        <dbReference type="Pfam" id="PF22691"/>
    </source>
</evidence>
<feature type="domain" description="Thiolase N-terminal" evidence="1">
    <location>
        <begin position="11"/>
        <end position="226"/>
    </location>
</feature>
<dbReference type="EMBL" id="JHEH01000015">
    <property type="protein sequence ID" value="KEP69302.1"/>
    <property type="molecule type" value="Genomic_DNA"/>
</dbReference>
<dbReference type="PANTHER" id="PTHR42870">
    <property type="entry name" value="ACETYL-COA C-ACETYLTRANSFERASE"/>
    <property type="match status" value="1"/>
</dbReference>
<dbReference type="CDD" id="cd00829">
    <property type="entry name" value="SCP-x_thiolase"/>
    <property type="match status" value="1"/>
</dbReference>
<dbReference type="PANTHER" id="PTHR42870:SF1">
    <property type="entry name" value="NON-SPECIFIC LIPID-TRANSFER PROTEIN-LIKE 2"/>
    <property type="match status" value="1"/>
</dbReference>
<dbReference type="PIRSF" id="PIRSF000429">
    <property type="entry name" value="Ac-CoA_Ac_transf"/>
    <property type="match status" value="1"/>
</dbReference>
<dbReference type="Gene3D" id="3.40.47.10">
    <property type="match status" value="1"/>
</dbReference>
<protein>
    <submittedName>
        <fullName evidence="3">Acetyl-CoA acetyltransferase</fullName>
        <ecNumber evidence="3">2.3.1.9</ecNumber>
    </submittedName>
</protein>
<evidence type="ECO:0000313" key="3">
    <source>
        <dbReference type="EMBL" id="KEP69302.1"/>
    </source>
</evidence>
<organism evidence="3 4">
    <name type="scientific">Thioclava dalianensis</name>
    <dbReference type="NCBI Taxonomy" id="1185766"/>
    <lineage>
        <taxon>Bacteria</taxon>
        <taxon>Pseudomonadati</taxon>
        <taxon>Pseudomonadota</taxon>
        <taxon>Alphaproteobacteria</taxon>
        <taxon>Rhodobacterales</taxon>
        <taxon>Paracoccaceae</taxon>
        <taxon>Thioclava</taxon>
    </lineage>
</organism>
<accession>A0A074U3V1</accession>
<dbReference type="NCBIfam" id="NF005704">
    <property type="entry name" value="PRK07516.1"/>
    <property type="match status" value="1"/>
</dbReference>
<dbReference type="AlphaFoldDB" id="A0A074U3V1"/>
<dbReference type="InterPro" id="IPR002155">
    <property type="entry name" value="Thiolase"/>
</dbReference>
<dbReference type="Pfam" id="PF22691">
    <property type="entry name" value="Thiolase_C_1"/>
    <property type="match status" value="1"/>
</dbReference>
<keyword evidence="3" id="KW-0808">Transferase</keyword>
<evidence type="ECO:0000313" key="4">
    <source>
        <dbReference type="Proteomes" id="UP000027725"/>
    </source>
</evidence>
<dbReference type="InterPro" id="IPR016039">
    <property type="entry name" value="Thiolase-like"/>
</dbReference>
<dbReference type="STRING" id="1185766.SAMN05216224_10724"/>
<reference evidence="3 4" key="1">
    <citation type="submission" date="2014-03" db="EMBL/GenBank/DDBJ databases">
        <title>The draft genome sequence of Thioclava dalianensis DLFJ1-1.</title>
        <authorList>
            <person name="Lai Q."/>
            <person name="Shao Z."/>
        </authorList>
    </citation>
    <scope>NUCLEOTIDE SEQUENCE [LARGE SCALE GENOMIC DNA]</scope>
    <source>
        <strain evidence="3 4">DLFJ1-1</strain>
    </source>
</reference>
<dbReference type="EC" id="2.3.1.9" evidence="3"/>
<feature type="domain" description="Thiolase C-terminal" evidence="2">
    <location>
        <begin position="251"/>
        <end position="388"/>
    </location>
</feature>
<dbReference type="SUPFAM" id="SSF53901">
    <property type="entry name" value="Thiolase-like"/>
    <property type="match status" value="1"/>
</dbReference>
<proteinExistence type="predicted"/>
<keyword evidence="4" id="KW-1185">Reference proteome</keyword>
<sequence>MTQGQIVGWAHSHFGKSEAPDTEALMAEVIGPALEHAGVSAQEIDGIFVGCMNNGFSRQDFQAALPGMVAQELAMKPAVRLENACATGSAALYTALDFIAAGRGEIALVVGVEKMTALPTVEVGDILLGASYRAEEADVSGGFAGLFGRIAQSYFQTYGDQSEALAMIASKNHTNGAGNPFAHMQKAFSVEQCNTVSEKNPYVADPLRRTDCSLISDGAAALVVASPRVAAELKRAIAFRARVHANDVLAMSRRDPTAFDGARRAWAGALEGAGLGLDDLDLVETHDCFTIAELIEYEAMGLAPRGRGADVIRDGTVARDGRLPVNLSGGLKSKGHPIGATGVSMHVMAAMQLAGEAPPAIQAKSANLAGVFNMGGVAVANYCSILERVK</sequence>
<dbReference type="eggNOG" id="COG0183">
    <property type="taxonomic scope" value="Bacteria"/>
</dbReference>
<dbReference type="OrthoDB" id="9790314at2"/>
<dbReference type="GO" id="GO:0003985">
    <property type="term" value="F:acetyl-CoA C-acetyltransferase activity"/>
    <property type="evidence" value="ECO:0007669"/>
    <property type="project" value="UniProtKB-EC"/>
</dbReference>
<dbReference type="InterPro" id="IPR055140">
    <property type="entry name" value="Thiolase_C_2"/>
</dbReference>
<dbReference type="Proteomes" id="UP000027725">
    <property type="component" value="Unassembled WGS sequence"/>
</dbReference>
<keyword evidence="3" id="KW-0012">Acyltransferase</keyword>
<evidence type="ECO:0000259" key="1">
    <source>
        <dbReference type="Pfam" id="PF00108"/>
    </source>
</evidence>
<dbReference type="Pfam" id="PF00108">
    <property type="entry name" value="Thiolase_N"/>
    <property type="match status" value="1"/>
</dbReference>
<dbReference type="InterPro" id="IPR020616">
    <property type="entry name" value="Thiolase_N"/>
</dbReference>
<comment type="caution">
    <text evidence="3">The sequence shown here is derived from an EMBL/GenBank/DDBJ whole genome shotgun (WGS) entry which is preliminary data.</text>
</comment>
<name>A0A074U3V1_9RHOB</name>
<dbReference type="RefSeq" id="WP_038066714.1">
    <property type="nucleotide sequence ID" value="NZ_FOVB01000007.1"/>
</dbReference>
<gene>
    <name evidence="3" type="ORF">DL1_04430</name>
</gene>